<evidence type="ECO:0000313" key="2">
    <source>
        <dbReference type="Proteomes" id="UP000008022"/>
    </source>
</evidence>
<organism evidence="1 2">
    <name type="scientific">Oryza rufipogon</name>
    <name type="common">Brownbeard rice</name>
    <name type="synonym">Asian wild rice</name>
    <dbReference type="NCBI Taxonomy" id="4529"/>
    <lineage>
        <taxon>Eukaryota</taxon>
        <taxon>Viridiplantae</taxon>
        <taxon>Streptophyta</taxon>
        <taxon>Embryophyta</taxon>
        <taxon>Tracheophyta</taxon>
        <taxon>Spermatophyta</taxon>
        <taxon>Magnoliopsida</taxon>
        <taxon>Liliopsida</taxon>
        <taxon>Poales</taxon>
        <taxon>Poaceae</taxon>
        <taxon>BOP clade</taxon>
        <taxon>Oryzoideae</taxon>
        <taxon>Oryzeae</taxon>
        <taxon>Oryzinae</taxon>
        <taxon>Oryza</taxon>
    </lineage>
</organism>
<accession>A0A0E0NXU4</accession>
<dbReference type="EnsemblPlants" id="ORUFI03G25680.1">
    <property type="protein sequence ID" value="ORUFI03G25680.1"/>
    <property type="gene ID" value="ORUFI03G25680"/>
</dbReference>
<evidence type="ECO:0000313" key="1">
    <source>
        <dbReference type="EnsemblPlants" id="ORUFI03G25680.1"/>
    </source>
</evidence>
<dbReference type="AlphaFoldDB" id="A0A0E0NXU4"/>
<protein>
    <submittedName>
        <fullName evidence="1">Uncharacterized protein</fullName>
    </submittedName>
</protein>
<reference evidence="2" key="1">
    <citation type="submission" date="2013-06" db="EMBL/GenBank/DDBJ databases">
        <authorList>
            <person name="Zhao Q."/>
        </authorList>
    </citation>
    <scope>NUCLEOTIDE SEQUENCE</scope>
    <source>
        <strain evidence="2">cv. W1943</strain>
    </source>
</reference>
<sequence length="71" mass="7945">MALPSSSAKKLTYGFVASSPPCKICRHVPLPLPRYKIRRHALSPCKIRQGHRGTLHLSFAVSTFERNQMGL</sequence>
<reference evidence="1" key="2">
    <citation type="submission" date="2015-06" db="UniProtKB">
        <authorList>
            <consortium name="EnsemblPlants"/>
        </authorList>
    </citation>
    <scope>IDENTIFICATION</scope>
</reference>
<keyword evidence="2" id="KW-1185">Reference proteome</keyword>
<dbReference type="Gramene" id="ORUFI03G25680.1">
    <property type="protein sequence ID" value="ORUFI03G25680.1"/>
    <property type="gene ID" value="ORUFI03G25680"/>
</dbReference>
<name>A0A0E0NXU4_ORYRU</name>
<proteinExistence type="predicted"/>
<dbReference type="HOGENOM" id="CLU_2744444_0_0_1"/>
<dbReference type="Proteomes" id="UP000008022">
    <property type="component" value="Unassembled WGS sequence"/>
</dbReference>